<reference evidence="1" key="1">
    <citation type="journal article" date="2020" name="Stud. Mycol.">
        <title>101 Dothideomycetes genomes: a test case for predicting lifestyles and emergence of pathogens.</title>
        <authorList>
            <person name="Haridas S."/>
            <person name="Albert R."/>
            <person name="Binder M."/>
            <person name="Bloem J."/>
            <person name="Labutti K."/>
            <person name="Salamov A."/>
            <person name="Andreopoulos B."/>
            <person name="Baker S."/>
            <person name="Barry K."/>
            <person name="Bills G."/>
            <person name="Bluhm B."/>
            <person name="Cannon C."/>
            <person name="Castanera R."/>
            <person name="Culley D."/>
            <person name="Daum C."/>
            <person name="Ezra D."/>
            <person name="Gonzalez J."/>
            <person name="Henrissat B."/>
            <person name="Kuo A."/>
            <person name="Liang C."/>
            <person name="Lipzen A."/>
            <person name="Lutzoni F."/>
            <person name="Magnuson J."/>
            <person name="Mondo S."/>
            <person name="Nolan M."/>
            <person name="Ohm R."/>
            <person name="Pangilinan J."/>
            <person name="Park H.-J."/>
            <person name="Ramirez L."/>
            <person name="Alfaro M."/>
            <person name="Sun H."/>
            <person name="Tritt A."/>
            <person name="Yoshinaga Y."/>
            <person name="Zwiers L.-H."/>
            <person name="Turgeon B."/>
            <person name="Goodwin S."/>
            <person name="Spatafora J."/>
            <person name="Crous P."/>
            <person name="Grigoriev I."/>
        </authorList>
    </citation>
    <scope>NUCLEOTIDE SEQUENCE</scope>
    <source>
        <strain evidence="1">CBS 109.77</strain>
    </source>
</reference>
<protein>
    <submittedName>
        <fullName evidence="1">Uncharacterized protein</fullName>
    </submittedName>
</protein>
<dbReference type="Proteomes" id="UP000799757">
    <property type="component" value="Unassembled WGS sequence"/>
</dbReference>
<evidence type="ECO:0000313" key="2">
    <source>
        <dbReference type="Proteomes" id="UP000799757"/>
    </source>
</evidence>
<organism evidence="1 2">
    <name type="scientific">Melanomma pulvis-pyrius CBS 109.77</name>
    <dbReference type="NCBI Taxonomy" id="1314802"/>
    <lineage>
        <taxon>Eukaryota</taxon>
        <taxon>Fungi</taxon>
        <taxon>Dikarya</taxon>
        <taxon>Ascomycota</taxon>
        <taxon>Pezizomycotina</taxon>
        <taxon>Dothideomycetes</taxon>
        <taxon>Pleosporomycetidae</taxon>
        <taxon>Pleosporales</taxon>
        <taxon>Melanommataceae</taxon>
        <taxon>Melanomma</taxon>
    </lineage>
</organism>
<evidence type="ECO:0000313" key="1">
    <source>
        <dbReference type="EMBL" id="KAF2786775.1"/>
    </source>
</evidence>
<proteinExistence type="predicted"/>
<dbReference type="AlphaFoldDB" id="A0A6A6WS85"/>
<name>A0A6A6WS85_9PLEO</name>
<dbReference type="EMBL" id="MU002407">
    <property type="protein sequence ID" value="KAF2786775.1"/>
    <property type="molecule type" value="Genomic_DNA"/>
</dbReference>
<dbReference type="OrthoDB" id="3788651at2759"/>
<accession>A0A6A6WS85</accession>
<sequence length="269" mass="29752">MPLFNQVSTSRAAGSRDGRFDICAFCRPRKDGGSIHKSCKRPTASDDRSCYAKLSKPPKVKSRKLPTARRLQKRLPCPSLVQQQSSTIYILQFEAYPYNTVPAVILGVFSNIDTVTAGAISHGAYAFSREGLHDGSEYLSPTGRIKIVPEEVQQSVVKAAAGAAPRQEGYIPHPDRLIEAQREDERRPRLFLAIRQVSAKTSCIGLFTEKIKAWTACVKDQALMVSSESLVEETRWSDEKGMPYISGKIEGNGSLLWFVGAFEVDRVGQ</sequence>
<gene>
    <name evidence="1" type="ORF">K505DRAFT_330110</name>
</gene>
<keyword evidence="2" id="KW-1185">Reference proteome</keyword>